<feature type="transmembrane region" description="Helical" evidence="5">
    <location>
        <begin position="123"/>
        <end position="146"/>
    </location>
</feature>
<evidence type="ECO:0000313" key="7">
    <source>
        <dbReference type="Proteomes" id="UP001516023"/>
    </source>
</evidence>
<feature type="transmembrane region" description="Helical" evidence="5">
    <location>
        <begin position="338"/>
        <end position="360"/>
    </location>
</feature>
<feature type="transmembrane region" description="Helical" evidence="5">
    <location>
        <begin position="177"/>
        <end position="198"/>
    </location>
</feature>
<keyword evidence="7" id="KW-1185">Reference proteome</keyword>
<dbReference type="Proteomes" id="UP001516023">
    <property type="component" value="Unassembled WGS sequence"/>
</dbReference>
<dbReference type="PANTHER" id="PTHR23294">
    <property type="entry name" value="ET TRANSLATION PRODUCT-RELATED"/>
    <property type="match status" value="1"/>
</dbReference>
<proteinExistence type="predicted"/>
<feature type="transmembrane region" description="Helical" evidence="5">
    <location>
        <begin position="381"/>
        <end position="401"/>
    </location>
</feature>
<evidence type="ECO:0000256" key="4">
    <source>
        <dbReference type="ARBA" id="ARBA00023136"/>
    </source>
</evidence>
<dbReference type="Gene3D" id="1.20.1250.20">
    <property type="entry name" value="MFS general substrate transporter like domains"/>
    <property type="match status" value="1"/>
</dbReference>
<dbReference type="InterPro" id="IPR036259">
    <property type="entry name" value="MFS_trans_sf"/>
</dbReference>
<dbReference type="PANTHER" id="PTHR23294:SF59">
    <property type="entry name" value="UNC93-LIKE PROTEIN C922.05C"/>
    <property type="match status" value="1"/>
</dbReference>
<protein>
    <submittedName>
        <fullName evidence="6">Uncharacterized protein</fullName>
    </submittedName>
</protein>
<keyword evidence="4 5" id="KW-0472">Membrane</keyword>
<keyword evidence="3 5" id="KW-1133">Transmembrane helix</keyword>
<feature type="transmembrane region" description="Helical" evidence="5">
    <location>
        <begin position="204"/>
        <end position="227"/>
    </location>
</feature>
<keyword evidence="2 5" id="KW-0812">Transmembrane</keyword>
<comment type="caution">
    <text evidence="6">The sequence shown here is derived from an EMBL/GenBank/DDBJ whole genome shotgun (WGS) entry which is preliminary data.</text>
</comment>
<dbReference type="GO" id="GO:0016020">
    <property type="term" value="C:membrane"/>
    <property type="evidence" value="ECO:0007669"/>
    <property type="project" value="UniProtKB-SubCell"/>
</dbReference>
<evidence type="ECO:0000313" key="6">
    <source>
        <dbReference type="EMBL" id="KAL3795339.1"/>
    </source>
</evidence>
<dbReference type="SUPFAM" id="SSF103473">
    <property type="entry name" value="MFS general substrate transporter"/>
    <property type="match status" value="1"/>
</dbReference>
<dbReference type="EMBL" id="JABMIG020000072">
    <property type="protein sequence ID" value="KAL3795339.1"/>
    <property type="molecule type" value="Genomic_DNA"/>
</dbReference>
<organism evidence="6 7">
    <name type="scientific">Cyclotella cryptica</name>
    <dbReference type="NCBI Taxonomy" id="29204"/>
    <lineage>
        <taxon>Eukaryota</taxon>
        <taxon>Sar</taxon>
        <taxon>Stramenopiles</taxon>
        <taxon>Ochrophyta</taxon>
        <taxon>Bacillariophyta</taxon>
        <taxon>Coscinodiscophyceae</taxon>
        <taxon>Thalassiosirophycidae</taxon>
        <taxon>Stephanodiscales</taxon>
        <taxon>Stephanodiscaceae</taxon>
        <taxon>Cyclotella</taxon>
    </lineage>
</organism>
<sequence>MCGAATMFARIDNFLANHSPAWYRAPSVQTATLGVVFFWVFAAYTTIQFYAASTYGPDLAADSVSAVYFCFTVTCLIAPSVTNKFGCRVTMFFGVLAYASLVLNSLIYFLYGGEDVRWSRRMVVVGGGILGCGASLLWTSQGRLILQYASKAEELRVLEEQDGVLNKSKTQTGRLMGLFWSIFQCSALVGGGVSFLYFNKKPEGSAALYCLFLAFILIGALFTQLLLPPSMLKTSGSTVSFNRTKSPSYSSLDLAERTPLYCNVDSGGQYTGEETEVSIPVVVADLSHQSWSEEARGTFYLFISKRMGCLLLLFFYTGFNQPYQQATFGNRFFTRRTIGAELIIFHLMEILGAIVIGRFLDDDKVSENYSHNKSFSKKTRARLCLGSFIVINSIGNILAAIQEYNAKHALTPTAHDILSVGVIPPSMAFACWGFADAQIQVYCYWLLGGFYSSGHDHARAVGVYKLAQSLGTSIGFFLIPVSRLGELSQLLCSTLVFVVGTGLSFQSTFFL</sequence>
<evidence type="ECO:0000256" key="3">
    <source>
        <dbReference type="ARBA" id="ARBA00022989"/>
    </source>
</evidence>
<evidence type="ECO:0000256" key="2">
    <source>
        <dbReference type="ARBA" id="ARBA00022692"/>
    </source>
</evidence>
<feature type="transmembrane region" description="Helical" evidence="5">
    <location>
        <begin position="89"/>
        <end position="111"/>
    </location>
</feature>
<name>A0ABD3Q4G1_9STRA</name>
<reference evidence="6 7" key="1">
    <citation type="journal article" date="2020" name="G3 (Bethesda)">
        <title>Improved Reference Genome for Cyclotella cryptica CCMP332, a Model for Cell Wall Morphogenesis, Salinity Adaptation, and Lipid Production in Diatoms (Bacillariophyta).</title>
        <authorList>
            <person name="Roberts W.R."/>
            <person name="Downey K.M."/>
            <person name="Ruck E.C."/>
            <person name="Traller J.C."/>
            <person name="Alverson A.J."/>
        </authorList>
    </citation>
    <scope>NUCLEOTIDE SEQUENCE [LARGE SCALE GENOMIC DNA]</scope>
    <source>
        <strain evidence="6 7">CCMP332</strain>
    </source>
</reference>
<dbReference type="InterPro" id="IPR051617">
    <property type="entry name" value="UNC-93-like_regulator"/>
</dbReference>
<dbReference type="AlphaFoldDB" id="A0ABD3Q4G1"/>
<feature type="transmembrane region" description="Helical" evidence="5">
    <location>
        <begin position="31"/>
        <end position="51"/>
    </location>
</feature>
<comment type="subcellular location">
    <subcellularLocation>
        <location evidence="1">Membrane</location>
        <topology evidence="1">Multi-pass membrane protein</topology>
    </subcellularLocation>
</comment>
<evidence type="ECO:0000256" key="1">
    <source>
        <dbReference type="ARBA" id="ARBA00004141"/>
    </source>
</evidence>
<accession>A0ABD3Q4G1</accession>
<gene>
    <name evidence="6" type="ORF">HJC23_009512</name>
</gene>
<dbReference type="Pfam" id="PF05978">
    <property type="entry name" value="UNC-93"/>
    <property type="match status" value="2"/>
</dbReference>
<dbReference type="InterPro" id="IPR010291">
    <property type="entry name" value="Ion_channel_UNC-93"/>
</dbReference>
<feature type="transmembrane region" description="Helical" evidence="5">
    <location>
        <begin position="299"/>
        <end position="318"/>
    </location>
</feature>
<evidence type="ECO:0000256" key="5">
    <source>
        <dbReference type="SAM" id="Phobius"/>
    </source>
</evidence>